<keyword evidence="5 12" id="KW-0418">Kinase</keyword>
<dbReference type="InterPro" id="IPR051131">
    <property type="entry name" value="NEK_Ser/Thr_kinase_NIMA"/>
</dbReference>
<name>A0ABP0C679_9PEZI</name>
<dbReference type="InterPro" id="IPR000719">
    <property type="entry name" value="Prot_kinase_dom"/>
</dbReference>
<evidence type="ECO:0000313" key="12">
    <source>
        <dbReference type="EMBL" id="CAK7227512.1"/>
    </source>
</evidence>
<feature type="compositionally biased region" description="Polar residues" evidence="10">
    <location>
        <begin position="665"/>
        <end position="678"/>
    </location>
</feature>
<gene>
    <name evidence="12" type="primary">KIN3</name>
    <name evidence="12" type="ORF">SCUCBS95973_006565</name>
</gene>
<feature type="compositionally biased region" description="Low complexity" evidence="10">
    <location>
        <begin position="622"/>
        <end position="639"/>
    </location>
</feature>
<accession>A0ABP0C679</accession>
<dbReference type="SMART" id="SM00220">
    <property type="entry name" value="S_TKc"/>
    <property type="match status" value="1"/>
</dbReference>
<proteinExistence type="predicted"/>
<evidence type="ECO:0000256" key="8">
    <source>
        <dbReference type="ARBA" id="ARBA00048679"/>
    </source>
</evidence>
<feature type="coiled-coil region" evidence="9">
    <location>
        <begin position="293"/>
        <end position="335"/>
    </location>
</feature>
<feature type="region of interest" description="Disordered" evidence="10">
    <location>
        <begin position="463"/>
        <end position="501"/>
    </location>
</feature>
<comment type="catalytic activity">
    <reaction evidence="7">
        <text>L-threonyl-[protein] + ATP = O-phospho-L-threonyl-[protein] + ADP + H(+)</text>
        <dbReference type="Rhea" id="RHEA:46608"/>
        <dbReference type="Rhea" id="RHEA-COMP:11060"/>
        <dbReference type="Rhea" id="RHEA-COMP:11605"/>
        <dbReference type="ChEBI" id="CHEBI:15378"/>
        <dbReference type="ChEBI" id="CHEBI:30013"/>
        <dbReference type="ChEBI" id="CHEBI:30616"/>
        <dbReference type="ChEBI" id="CHEBI:61977"/>
        <dbReference type="ChEBI" id="CHEBI:456216"/>
        <dbReference type="EC" id="2.7.11.1"/>
    </reaction>
</comment>
<feature type="domain" description="Protein kinase" evidence="11">
    <location>
        <begin position="8"/>
        <end position="291"/>
    </location>
</feature>
<feature type="compositionally biased region" description="Low complexity" evidence="10">
    <location>
        <begin position="472"/>
        <end position="493"/>
    </location>
</feature>
<evidence type="ECO:0000256" key="2">
    <source>
        <dbReference type="ARBA" id="ARBA00022527"/>
    </source>
</evidence>
<dbReference type="InterPro" id="IPR011009">
    <property type="entry name" value="Kinase-like_dom_sf"/>
</dbReference>
<dbReference type="PROSITE" id="PS00108">
    <property type="entry name" value="PROTEIN_KINASE_ST"/>
    <property type="match status" value="1"/>
</dbReference>
<evidence type="ECO:0000256" key="6">
    <source>
        <dbReference type="ARBA" id="ARBA00022840"/>
    </source>
</evidence>
<dbReference type="SUPFAM" id="SSF56112">
    <property type="entry name" value="Protein kinase-like (PK-like)"/>
    <property type="match status" value="1"/>
</dbReference>
<dbReference type="PROSITE" id="PS50011">
    <property type="entry name" value="PROTEIN_KINASE_DOM"/>
    <property type="match status" value="1"/>
</dbReference>
<dbReference type="PANTHER" id="PTHR44899:SF3">
    <property type="entry name" value="SERINE_THREONINE-PROTEIN KINASE NEK1"/>
    <property type="match status" value="1"/>
</dbReference>
<evidence type="ECO:0000256" key="7">
    <source>
        <dbReference type="ARBA" id="ARBA00047899"/>
    </source>
</evidence>
<keyword evidence="9" id="KW-0175">Coiled coil</keyword>
<dbReference type="EMBL" id="CAWUHB010000040">
    <property type="protein sequence ID" value="CAK7227512.1"/>
    <property type="molecule type" value="Genomic_DNA"/>
</dbReference>
<dbReference type="Gene3D" id="1.10.510.10">
    <property type="entry name" value="Transferase(Phosphotransferase) domain 1"/>
    <property type="match status" value="1"/>
</dbReference>
<keyword evidence="2 12" id="KW-0723">Serine/threonine-protein kinase</keyword>
<keyword evidence="6" id="KW-0067">ATP-binding</keyword>
<dbReference type="CDD" id="cd08217">
    <property type="entry name" value="STKc_Nek2"/>
    <property type="match status" value="1"/>
</dbReference>
<evidence type="ECO:0000259" key="11">
    <source>
        <dbReference type="PROSITE" id="PS50011"/>
    </source>
</evidence>
<protein>
    <recommendedName>
        <fullName evidence="1">non-specific serine/threonine protein kinase</fullName>
        <ecNumber evidence="1">2.7.11.1</ecNumber>
    </recommendedName>
</protein>
<comment type="caution">
    <text evidence="12">The sequence shown here is derived from an EMBL/GenBank/DDBJ whole genome shotgun (WGS) entry which is preliminary data.</text>
</comment>
<evidence type="ECO:0000256" key="9">
    <source>
        <dbReference type="SAM" id="Coils"/>
    </source>
</evidence>
<organism evidence="12 13">
    <name type="scientific">Sporothrix curviconia</name>
    <dbReference type="NCBI Taxonomy" id="1260050"/>
    <lineage>
        <taxon>Eukaryota</taxon>
        <taxon>Fungi</taxon>
        <taxon>Dikarya</taxon>
        <taxon>Ascomycota</taxon>
        <taxon>Pezizomycotina</taxon>
        <taxon>Sordariomycetes</taxon>
        <taxon>Sordariomycetidae</taxon>
        <taxon>Ophiostomatales</taxon>
        <taxon>Ophiostomataceae</taxon>
        <taxon>Sporothrix</taxon>
    </lineage>
</organism>
<dbReference type="Proteomes" id="UP001642405">
    <property type="component" value="Unassembled WGS sequence"/>
</dbReference>
<evidence type="ECO:0000256" key="3">
    <source>
        <dbReference type="ARBA" id="ARBA00022679"/>
    </source>
</evidence>
<keyword evidence="13" id="KW-1185">Reference proteome</keyword>
<comment type="catalytic activity">
    <reaction evidence="8">
        <text>L-seryl-[protein] + ATP = O-phospho-L-seryl-[protein] + ADP + H(+)</text>
        <dbReference type="Rhea" id="RHEA:17989"/>
        <dbReference type="Rhea" id="RHEA-COMP:9863"/>
        <dbReference type="Rhea" id="RHEA-COMP:11604"/>
        <dbReference type="ChEBI" id="CHEBI:15378"/>
        <dbReference type="ChEBI" id="CHEBI:29999"/>
        <dbReference type="ChEBI" id="CHEBI:30616"/>
        <dbReference type="ChEBI" id="CHEBI:83421"/>
        <dbReference type="ChEBI" id="CHEBI:456216"/>
        <dbReference type="EC" id="2.7.11.1"/>
    </reaction>
</comment>
<evidence type="ECO:0000256" key="5">
    <source>
        <dbReference type="ARBA" id="ARBA00022777"/>
    </source>
</evidence>
<evidence type="ECO:0000256" key="4">
    <source>
        <dbReference type="ARBA" id="ARBA00022741"/>
    </source>
</evidence>
<evidence type="ECO:0000256" key="10">
    <source>
        <dbReference type="SAM" id="MobiDB-lite"/>
    </source>
</evidence>
<reference evidence="12 13" key="1">
    <citation type="submission" date="2024-01" db="EMBL/GenBank/DDBJ databases">
        <authorList>
            <person name="Allen C."/>
            <person name="Tagirdzhanova G."/>
        </authorList>
    </citation>
    <scope>NUCLEOTIDE SEQUENCE [LARGE SCALE GENOMIC DNA]</scope>
</reference>
<feature type="compositionally biased region" description="Low complexity" evidence="10">
    <location>
        <begin position="734"/>
        <end position="751"/>
    </location>
</feature>
<keyword evidence="3 12" id="KW-0808">Transferase</keyword>
<keyword evidence="4" id="KW-0547">Nucleotide-binding</keyword>
<dbReference type="Pfam" id="PF00069">
    <property type="entry name" value="Pkinase"/>
    <property type="match status" value="2"/>
</dbReference>
<dbReference type="GO" id="GO:0004674">
    <property type="term" value="F:protein serine/threonine kinase activity"/>
    <property type="evidence" value="ECO:0007669"/>
    <property type="project" value="UniProtKB-KW"/>
</dbReference>
<dbReference type="Gene3D" id="3.30.200.20">
    <property type="entry name" value="Phosphorylase Kinase, domain 1"/>
    <property type="match status" value="1"/>
</dbReference>
<sequence>MAETELKYDVLEKIGHGSFGVIRKVRRKADGMVLCRKEISYLKMSQKEREQLHAEFQILSTLRHVNIVGYYHREHLKATQDLHLYMEYCGNGDLGRVIRDLANRNQYAEESFVWSIFAQLVTALYRCHYGVDPPDVGKNVLGLGNTAKPKVPTGGVTILHRDLKPENVFLGEDNSVKLGDFGLAKMIQSHDFASTYVGTPFYMSPEICAAEKYTLKSDIWSLGCIIYELCAREPPFNAKSHYQLVQKIKEGKLTPLPVVYSPELCAVVRDCLKVNPDRRPDTAMLLNLPVVRLMRKEKEVVELSKMIKTKEEQLNKRARELERKAESDRQMMRQEIDSSLRREWEVKARLEIDRLVNAELDQLQNKFEEEVRARVDKDLAEALRNAAASRPASALDDALLLQMPPPHLPPPMSLASSADHELSSSICKSDYKSDYLHSSMGDGEFPSTTDITELSIDESLIQATSAADACPSSSNGSGHGNSHSSGNSNSNNGNGNGNGNGVVVASATAAFMKKQGPAPQARTPFGRAQTMFVGQAGTPMDVEMASPSPMAIASLSLSPRRNAATKVPNANNGSIFTAAPDDPRWNGPRESSSGVSSDWDSDDEVAMPSPTRMIKSRKNPFQSKQKLQQPTSQQPTSQQRPGIPSQKSAPLFTRASRPKILEANSGKTTSASDTNIRTALSGGVLRERAQSPSRRLSKIPSAANLGTGSEYPAEGGRGLTRKGSFNWKDAGDIPSSQQQDQQQQSPQQQQSHPAATGLISKQKPGIRGRTLVELQQARAGGRPLSAVMDGNVSPKRPFREHAMAANRGNLDPPAVWDPEQDDMPSPFLVRRKVIIGIPGAAGGAKA</sequence>
<dbReference type="PANTHER" id="PTHR44899">
    <property type="entry name" value="CAMK FAMILY PROTEIN KINASE"/>
    <property type="match status" value="1"/>
</dbReference>
<evidence type="ECO:0000313" key="13">
    <source>
        <dbReference type="Proteomes" id="UP001642405"/>
    </source>
</evidence>
<feature type="region of interest" description="Disordered" evidence="10">
    <location>
        <begin position="563"/>
        <end position="766"/>
    </location>
</feature>
<dbReference type="InterPro" id="IPR008271">
    <property type="entry name" value="Ser/Thr_kinase_AS"/>
</dbReference>
<evidence type="ECO:0000256" key="1">
    <source>
        <dbReference type="ARBA" id="ARBA00012513"/>
    </source>
</evidence>
<dbReference type="EC" id="2.7.11.1" evidence="1"/>